<evidence type="ECO:0000313" key="14">
    <source>
        <dbReference type="Proteomes" id="UP000784294"/>
    </source>
</evidence>
<evidence type="ECO:0000256" key="1">
    <source>
        <dbReference type="ARBA" id="ARBA00001947"/>
    </source>
</evidence>
<dbReference type="Gene3D" id="3.10.200.10">
    <property type="entry name" value="Alpha carbonic anhydrase"/>
    <property type="match status" value="1"/>
</dbReference>
<dbReference type="PROSITE" id="PS51144">
    <property type="entry name" value="ALPHA_CA_2"/>
    <property type="match status" value="1"/>
</dbReference>
<dbReference type="Proteomes" id="UP000784294">
    <property type="component" value="Unassembled WGS sequence"/>
</dbReference>
<dbReference type="InterPro" id="IPR036398">
    <property type="entry name" value="CA_dom_sf"/>
</dbReference>
<dbReference type="OrthoDB" id="429145at2759"/>
<reference evidence="13" key="1">
    <citation type="submission" date="2018-11" db="EMBL/GenBank/DDBJ databases">
        <authorList>
            <consortium name="Pathogen Informatics"/>
        </authorList>
    </citation>
    <scope>NUCLEOTIDE SEQUENCE</scope>
</reference>
<comment type="function">
    <text evidence="10">Reversible hydration of carbon dioxide.</text>
</comment>
<evidence type="ECO:0000256" key="9">
    <source>
        <dbReference type="ARBA" id="ARBA00048348"/>
    </source>
</evidence>
<proteinExistence type="inferred from homology"/>
<dbReference type="InterPro" id="IPR018338">
    <property type="entry name" value="Carbonic_anhydrase_a-class_CS"/>
</dbReference>
<accession>A0A3S5B664</accession>
<evidence type="ECO:0000259" key="12">
    <source>
        <dbReference type="PROSITE" id="PS51144"/>
    </source>
</evidence>
<comment type="subcellular location">
    <subcellularLocation>
        <location evidence="2">Secreted</location>
        <location evidence="2">Extracellular space</location>
        <location evidence="2">Extracellular matrix</location>
    </subcellularLocation>
</comment>
<keyword evidence="5" id="KW-0272">Extracellular matrix</keyword>
<evidence type="ECO:0000256" key="6">
    <source>
        <dbReference type="ARBA" id="ARBA00022723"/>
    </source>
</evidence>
<keyword evidence="11" id="KW-0472">Membrane</keyword>
<comment type="similarity">
    <text evidence="3 10">Belongs to the alpha-carbonic anhydrase family.</text>
</comment>
<comment type="caution">
    <text evidence="13">The sequence shown here is derived from an EMBL/GenBank/DDBJ whole genome shotgun (WGS) entry which is preliminary data.</text>
</comment>
<keyword evidence="8 10" id="KW-0456">Lyase</keyword>
<dbReference type="AlphaFoldDB" id="A0A3S5B664"/>
<feature type="domain" description="Alpha-carbonic anhydrase" evidence="12">
    <location>
        <begin position="1"/>
        <end position="162"/>
    </location>
</feature>
<comment type="cofactor">
    <cofactor evidence="1 10">
        <name>Zn(2+)</name>
        <dbReference type="ChEBI" id="CHEBI:29105"/>
    </cofactor>
</comment>
<protein>
    <recommendedName>
        <fullName evidence="4 10">Carbonic anhydrase</fullName>
        <ecNumber evidence="4 10">4.2.1.1</ecNumber>
    </recommendedName>
</protein>
<keyword evidence="6 10" id="KW-0479">Metal-binding</keyword>
<keyword evidence="5" id="KW-0964">Secreted</keyword>
<evidence type="ECO:0000256" key="3">
    <source>
        <dbReference type="ARBA" id="ARBA00010718"/>
    </source>
</evidence>
<dbReference type="Pfam" id="PF00194">
    <property type="entry name" value="Carb_anhydrase"/>
    <property type="match status" value="1"/>
</dbReference>
<dbReference type="SUPFAM" id="SSF51069">
    <property type="entry name" value="Carbonic anhydrase"/>
    <property type="match status" value="1"/>
</dbReference>
<keyword evidence="7 10" id="KW-0862">Zinc</keyword>
<dbReference type="GO" id="GO:0004089">
    <property type="term" value="F:carbonate dehydratase activity"/>
    <property type="evidence" value="ECO:0007669"/>
    <property type="project" value="UniProtKB-UniRule"/>
</dbReference>
<evidence type="ECO:0000256" key="5">
    <source>
        <dbReference type="ARBA" id="ARBA00022530"/>
    </source>
</evidence>
<evidence type="ECO:0000256" key="2">
    <source>
        <dbReference type="ARBA" id="ARBA00004498"/>
    </source>
</evidence>
<organism evidence="13 14">
    <name type="scientific">Protopolystoma xenopodis</name>
    <dbReference type="NCBI Taxonomy" id="117903"/>
    <lineage>
        <taxon>Eukaryota</taxon>
        <taxon>Metazoa</taxon>
        <taxon>Spiralia</taxon>
        <taxon>Lophotrochozoa</taxon>
        <taxon>Platyhelminthes</taxon>
        <taxon>Monogenea</taxon>
        <taxon>Polyopisthocotylea</taxon>
        <taxon>Polystomatidea</taxon>
        <taxon>Polystomatidae</taxon>
        <taxon>Protopolystoma</taxon>
    </lineage>
</organism>
<dbReference type="GO" id="GO:0005737">
    <property type="term" value="C:cytoplasm"/>
    <property type="evidence" value="ECO:0007669"/>
    <property type="project" value="TreeGrafter"/>
</dbReference>
<evidence type="ECO:0000256" key="11">
    <source>
        <dbReference type="SAM" id="Phobius"/>
    </source>
</evidence>
<dbReference type="SMART" id="SM01057">
    <property type="entry name" value="Carb_anhydrase"/>
    <property type="match status" value="1"/>
</dbReference>
<dbReference type="PANTHER" id="PTHR18952">
    <property type="entry name" value="CARBONIC ANHYDRASE"/>
    <property type="match status" value="1"/>
</dbReference>
<keyword evidence="11" id="KW-0812">Transmembrane</keyword>
<dbReference type="InterPro" id="IPR023561">
    <property type="entry name" value="Carbonic_anhydrase_a-class"/>
</dbReference>
<evidence type="ECO:0000313" key="13">
    <source>
        <dbReference type="EMBL" id="VEL14259.1"/>
    </source>
</evidence>
<dbReference type="PROSITE" id="PS00162">
    <property type="entry name" value="ALPHA_CA_1"/>
    <property type="match status" value="1"/>
</dbReference>
<comment type="catalytic activity">
    <reaction evidence="9 10">
        <text>hydrogencarbonate + H(+) = CO2 + H2O</text>
        <dbReference type="Rhea" id="RHEA:10748"/>
        <dbReference type="ChEBI" id="CHEBI:15377"/>
        <dbReference type="ChEBI" id="CHEBI:15378"/>
        <dbReference type="ChEBI" id="CHEBI:16526"/>
        <dbReference type="ChEBI" id="CHEBI:17544"/>
        <dbReference type="EC" id="4.2.1.1"/>
    </reaction>
</comment>
<gene>
    <name evidence="13" type="ORF">PXEA_LOCUS7699</name>
</gene>
<dbReference type="PANTHER" id="PTHR18952:SF141">
    <property type="entry name" value="CARBONIC ANHYDRASE"/>
    <property type="match status" value="1"/>
</dbReference>
<evidence type="ECO:0000256" key="8">
    <source>
        <dbReference type="ARBA" id="ARBA00023239"/>
    </source>
</evidence>
<keyword evidence="11" id="KW-1133">Transmembrane helix</keyword>
<feature type="transmembrane region" description="Helical" evidence="11">
    <location>
        <begin position="135"/>
        <end position="157"/>
    </location>
</feature>
<dbReference type="EMBL" id="CAAALY010020553">
    <property type="protein sequence ID" value="VEL14259.1"/>
    <property type="molecule type" value="Genomic_DNA"/>
</dbReference>
<dbReference type="InterPro" id="IPR001148">
    <property type="entry name" value="CA_dom"/>
</dbReference>
<sequence length="162" mass="18240">MSYGYGPVDGPHTWSKKFEHAGGSHQSPINIATSDVQRDPTLKALKCDFKGITENLLIVKEHNFQISIHGIASMTGGPLSSSYRLAQFHFHWGSDDHWGSEHLVDGRSFSAELHLVFFNEKYSSFQAAIENKDGISVLGVFLQVIYANYLVKMFYFIRLSKP</sequence>
<dbReference type="EC" id="4.2.1.1" evidence="4 10"/>
<dbReference type="GO" id="GO:0008270">
    <property type="term" value="F:zinc ion binding"/>
    <property type="evidence" value="ECO:0007669"/>
    <property type="project" value="UniProtKB-UniRule"/>
</dbReference>
<evidence type="ECO:0000256" key="4">
    <source>
        <dbReference type="ARBA" id="ARBA00012925"/>
    </source>
</evidence>
<evidence type="ECO:0000256" key="7">
    <source>
        <dbReference type="ARBA" id="ARBA00022833"/>
    </source>
</evidence>
<evidence type="ECO:0000256" key="10">
    <source>
        <dbReference type="RuleBase" id="RU367011"/>
    </source>
</evidence>
<keyword evidence="14" id="KW-1185">Reference proteome</keyword>
<name>A0A3S5B664_9PLAT</name>